<sequence length="237" mass="27551">MQVVPKISEMTIIKNQNDDLVPTRIRNSWRLNQVTCKDHFPLSFIDQVLERLADKSHYCFLEGFSRYMQSNIASADQHKTAFTCPFDTFTYTRMSFGLCNALSTFQRYMISIFSDLSEKCMEVFMDDFTIYGHSFDAYLENLSRVLNRCIDTNLVLNFKKCYFMITEGIVLGHLVSSRGIKVDKAKVDIISSLSYPAFVREVHSFLDLQKDVEFVFDQPCIETFLELKKRLTSIPIL</sequence>
<dbReference type="Proteomes" id="UP000257109">
    <property type="component" value="Unassembled WGS sequence"/>
</dbReference>
<organism evidence="2 3">
    <name type="scientific">Mucuna pruriens</name>
    <name type="common">Velvet bean</name>
    <name type="synonym">Dolichos pruriens</name>
    <dbReference type="NCBI Taxonomy" id="157652"/>
    <lineage>
        <taxon>Eukaryota</taxon>
        <taxon>Viridiplantae</taxon>
        <taxon>Streptophyta</taxon>
        <taxon>Embryophyta</taxon>
        <taxon>Tracheophyta</taxon>
        <taxon>Spermatophyta</taxon>
        <taxon>Magnoliopsida</taxon>
        <taxon>eudicotyledons</taxon>
        <taxon>Gunneridae</taxon>
        <taxon>Pentapetalae</taxon>
        <taxon>rosids</taxon>
        <taxon>fabids</taxon>
        <taxon>Fabales</taxon>
        <taxon>Fabaceae</taxon>
        <taxon>Papilionoideae</taxon>
        <taxon>50 kb inversion clade</taxon>
        <taxon>NPAAA clade</taxon>
        <taxon>indigoferoid/millettioid clade</taxon>
        <taxon>Phaseoleae</taxon>
        <taxon>Mucuna</taxon>
    </lineage>
</organism>
<feature type="non-terminal residue" evidence="2">
    <location>
        <position position="1"/>
    </location>
</feature>
<evidence type="ECO:0000313" key="2">
    <source>
        <dbReference type="EMBL" id="RDY12264.1"/>
    </source>
</evidence>
<keyword evidence="3" id="KW-1185">Reference proteome</keyword>
<dbReference type="PANTHER" id="PTHR24559:SF444">
    <property type="entry name" value="REVERSE TRANSCRIPTASE DOMAIN-CONTAINING PROTEIN"/>
    <property type="match status" value="1"/>
</dbReference>
<dbReference type="InterPro" id="IPR053134">
    <property type="entry name" value="RNA-dir_DNA_polymerase"/>
</dbReference>
<dbReference type="CDD" id="cd01647">
    <property type="entry name" value="RT_LTR"/>
    <property type="match status" value="1"/>
</dbReference>
<evidence type="ECO:0000313" key="3">
    <source>
        <dbReference type="Proteomes" id="UP000257109"/>
    </source>
</evidence>
<dbReference type="Gene3D" id="3.30.70.270">
    <property type="match status" value="1"/>
</dbReference>
<gene>
    <name evidence="2" type="ORF">CR513_02964</name>
</gene>
<dbReference type="InterPro" id="IPR000477">
    <property type="entry name" value="RT_dom"/>
</dbReference>
<protein>
    <recommendedName>
        <fullName evidence="1">Reverse transcriptase domain-containing protein</fullName>
    </recommendedName>
</protein>
<reference evidence="2" key="1">
    <citation type="submission" date="2018-05" db="EMBL/GenBank/DDBJ databases">
        <title>Draft genome of Mucuna pruriens seed.</title>
        <authorList>
            <person name="Nnadi N.E."/>
            <person name="Vos R."/>
            <person name="Hasami M.H."/>
            <person name="Devisetty U.K."/>
            <person name="Aguiy J.C."/>
        </authorList>
    </citation>
    <scope>NUCLEOTIDE SEQUENCE [LARGE SCALE GENOMIC DNA]</scope>
    <source>
        <strain evidence="2">JCA_2017</strain>
    </source>
</reference>
<dbReference type="InterPro" id="IPR043502">
    <property type="entry name" value="DNA/RNA_pol_sf"/>
</dbReference>
<dbReference type="Pfam" id="PF00078">
    <property type="entry name" value="RVT_1"/>
    <property type="match status" value="1"/>
</dbReference>
<dbReference type="AlphaFoldDB" id="A0A371IBC3"/>
<feature type="domain" description="Reverse transcriptase" evidence="1">
    <location>
        <begin position="30"/>
        <end position="173"/>
    </location>
</feature>
<dbReference type="PANTHER" id="PTHR24559">
    <property type="entry name" value="TRANSPOSON TY3-I GAG-POL POLYPROTEIN"/>
    <property type="match status" value="1"/>
</dbReference>
<evidence type="ECO:0000259" key="1">
    <source>
        <dbReference type="Pfam" id="PF00078"/>
    </source>
</evidence>
<accession>A0A371IBC3</accession>
<dbReference type="EMBL" id="QJKJ01000500">
    <property type="protein sequence ID" value="RDY12264.1"/>
    <property type="molecule type" value="Genomic_DNA"/>
</dbReference>
<comment type="caution">
    <text evidence="2">The sequence shown here is derived from an EMBL/GenBank/DDBJ whole genome shotgun (WGS) entry which is preliminary data.</text>
</comment>
<dbReference type="OrthoDB" id="1709213at2759"/>
<proteinExistence type="predicted"/>
<dbReference type="InterPro" id="IPR043128">
    <property type="entry name" value="Rev_trsase/Diguanyl_cyclase"/>
</dbReference>
<dbReference type="SUPFAM" id="SSF56672">
    <property type="entry name" value="DNA/RNA polymerases"/>
    <property type="match status" value="1"/>
</dbReference>
<name>A0A371IBC3_MUCPR</name>